<proteinExistence type="predicted"/>
<evidence type="ECO:0000313" key="1">
    <source>
        <dbReference type="EMBL" id="CAI8013259.1"/>
    </source>
</evidence>
<dbReference type="Proteomes" id="UP001174909">
    <property type="component" value="Unassembled WGS sequence"/>
</dbReference>
<dbReference type="EMBL" id="CASHTH010001251">
    <property type="protein sequence ID" value="CAI8013259.1"/>
    <property type="molecule type" value="Genomic_DNA"/>
</dbReference>
<gene>
    <name evidence="1" type="ORF">GBAR_LOCUS8435</name>
</gene>
<comment type="caution">
    <text evidence="1">The sequence shown here is derived from an EMBL/GenBank/DDBJ whole genome shotgun (WGS) entry which is preliminary data.</text>
</comment>
<sequence length="39" mass="4517">MNKVLVVQKYRFQKLHLQNETTPTATLICLRPLTCSTNL</sequence>
<keyword evidence="2" id="KW-1185">Reference proteome</keyword>
<dbReference type="AlphaFoldDB" id="A0AA35RKM2"/>
<organism evidence="1 2">
    <name type="scientific">Geodia barretti</name>
    <name type="common">Barrett's horny sponge</name>
    <dbReference type="NCBI Taxonomy" id="519541"/>
    <lineage>
        <taxon>Eukaryota</taxon>
        <taxon>Metazoa</taxon>
        <taxon>Porifera</taxon>
        <taxon>Demospongiae</taxon>
        <taxon>Heteroscleromorpha</taxon>
        <taxon>Tetractinellida</taxon>
        <taxon>Astrophorina</taxon>
        <taxon>Geodiidae</taxon>
        <taxon>Geodia</taxon>
    </lineage>
</organism>
<protein>
    <submittedName>
        <fullName evidence="1">Uncharacterized protein</fullName>
    </submittedName>
</protein>
<reference evidence="1" key="1">
    <citation type="submission" date="2023-03" db="EMBL/GenBank/DDBJ databases">
        <authorList>
            <person name="Steffen K."/>
            <person name="Cardenas P."/>
        </authorList>
    </citation>
    <scope>NUCLEOTIDE SEQUENCE</scope>
</reference>
<accession>A0AA35RKM2</accession>
<evidence type="ECO:0000313" key="2">
    <source>
        <dbReference type="Proteomes" id="UP001174909"/>
    </source>
</evidence>
<name>A0AA35RKM2_GEOBA</name>